<evidence type="ECO:0000256" key="9">
    <source>
        <dbReference type="ARBA" id="ARBA00011896"/>
    </source>
</evidence>
<evidence type="ECO:0000256" key="17">
    <source>
        <dbReference type="ARBA" id="ARBA00049555"/>
    </source>
</evidence>
<evidence type="ECO:0000256" key="10">
    <source>
        <dbReference type="ARBA" id="ARBA00016560"/>
    </source>
</evidence>
<keyword evidence="18" id="KW-1133">Transmembrane helix</keyword>
<evidence type="ECO:0000259" key="19">
    <source>
        <dbReference type="PROSITE" id="PS50857"/>
    </source>
</evidence>
<reference evidence="20 21" key="1">
    <citation type="journal article" date="2012" name="J. Bacteriol.">
        <title>Complete genome sequence of strain 1860, a crenarchaeon of the genus pyrobaculum able to grow with various electron acceptors.</title>
        <authorList>
            <person name="Mardanov A.V."/>
            <person name="Gumerov V.M."/>
            <person name="Slobodkina G.B."/>
            <person name="Beletsky A.V."/>
            <person name="Bonch-Osmolovskaya E.A."/>
            <person name="Ravin N.V."/>
            <person name="Skryabin K.G."/>
        </authorList>
    </citation>
    <scope>NUCLEOTIDE SEQUENCE [LARGE SCALE GENOMIC DNA]</scope>
    <source>
        <strain evidence="20 21">1860</strain>
    </source>
</reference>
<evidence type="ECO:0000256" key="18">
    <source>
        <dbReference type="SAM" id="Phobius"/>
    </source>
</evidence>
<dbReference type="PROSITE" id="PS50857">
    <property type="entry name" value="COX2_CUA"/>
    <property type="match status" value="1"/>
</dbReference>
<dbReference type="BioCyc" id="PSP1104324:GJSN-732-MONOMER"/>
<evidence type="ECO:0000313" key="21">
    <source>
        <dbReference type="Proteomes" id="UP000005867"/>
    </source>
</evidence>
<dbReference type="InterPro" id="IPR008972">
    <property type="entry name" value="Cupredoxin"/>
</dbReference>
<dbReference type="InterPro" id="IPR041114">
    <property type="entry name" value="Nos_propeller"/>
</dbReference>
<dbReference type="KEGG" id="pyr:P186_0746"/>
<evidence type="ECO:0000256" key="15">
    <source>
        <dbReference type="ARBA" id="ARBA00031077"/>
    </source>
</evidence>
<dbReference type="Gene3D" id="2.130.10.10">
    <property type="entry name" value="YVTN repeat-like/Quinoprotein amine dehydrogenase"/>
    <property type="match status" value="1"/>
</dbReference>
<dbReference type="SUPFAM" id="SSF49503">
    <property type="entry name" value="Cupredoxins"/>
    <property type="match status" value="1"/>
</dbReference>
<dbReference type="PROSITE" id="PS51318">
    <property type="entry name" value="TAT"/>
    <property type="match status" value="1"/>
</dbReference>
<comment type="subcellular location">
    <subcellularLocation>
        <location evidence="4">Periplasm</location>
    </subcellularLocation>
</comment>
<keyword evidence="14" id="KW-0186">Copper</keyword>
<dbReference type="SUPFAM" id="SSF50974">
    <property type="entry name" value="Nitrous oxide reductase, N-terminal domain"/>
    <property type="match status" value="1"/>
</dbReference>
<feature type="transmembrane region" description="Helical" evidence="18">
    <location>
        <begin position="34"/>
        <end position="52"/>
    </location>
</feature>
<dbReference type="Gene3D" id="2.60.40.420">
    <property type="entry name" value="Cupredoxins - blue copper proteins"/>
    <property type="match status" value="1"/>
</dbReference>
<evidence type="ECO:0000256" key="14">
    <source>
        <dbReference type="ARBA" id="ARBA00023008"/>
    </source>
</evidence>
<dbReference type="NCBIfam" id="TIGR04246">
    <property type="entry name" value="nitrous_NosZ_Gp"/>
    <property type="match status" value="1"/>
</dbReference>
<evidence type="ECO:0000256" key="2">
    <source>
        <dbReference type="ARBA" id="ARBA00001935"/>
    </source>
</evidence>
<keyword evidence="11" id="KW-0479">Metal-binding</keyword>
<evidence type="ECO:0000256" key="6">
    <source>
        <dbReference type="ARBA" id="ARBA00006790"/>
    </source>
</evidence>
<keyword evidence="12" id="KW-0574">Periplasm</keyword>
<comment type="pathway">
    <text evidence="5">Nitrogen metabolism; nitrate reduction (denitrification); dinitrogen from nitrate: step 4/4.</text>
</comment>
<keyword evidence="18" id="KW-0812">Transmembrane</keyword>
<evidence type="ECO:0000256" key="1">
    <source>
        <dbReference type="ARBA" id="ARBA00001913"/>
    </source>
</evidence>
<keyword evidence="21" id="KW-1185">Reference proteome</keyword>
<dbReference type="InterPro" id="IPR051403">
    <property type="entry name" value="NosZ/Cyto_c_oxidase_sub2"/>
</dbReference>
<dbReference type="UniPathway" id="UPA00652">
    <property type="reaction ID" value="UER00709"/>
</dbReference>
<feature type="domain" description="Cytochrome oxidase subunit II copper A binding" evidence="19">
    <location>
        <begin position="616"/>
        <end position="708"/>
    </location>
</feature>
<dbReference type="GO" id="GO:0004129">
    <property type="term" value="F:cytochrome-c oxidase activity"/>
    <property type="evidence" value="ECO:0007669"/>
    <property type="project" value="InterPro"/>
</dbReference>
<dbReference type="GO" id="GO:0050304">
    <property type="term" value="F:nitrous-oxide reductase activity"/>
    <property type="evidence" value="ECO:0007669"/>
    <property type="project" value="UniProtKB-EC"/>
</dbReference>
<dbReference type="InterPro" id="IPR006311">
    <property type="entry name" value="TAT_signal"/>
</dbReference>
<comment type="catalytic activity">
    <reaction evidence="17">
        <text>N2 + 2 Fe(III)-[cytochrome c] + H2O = nitrous oxide + 2 Fe(II)-[cytochrome c] + 2 H(+)</text>
        <dbReference type="Rhea" id="RHEA:43108"/>
        <dbReference type="Rhea" id="RHEA-COMP:10350"/>
        <dbReference type="Rhea" id="RHEA-COMP:14399"/>
        <dbReference type="ChEBI" id="CHEBI:15377"/>
        <dbReference type="ChEBI" id="CHEBI:15378"/>
        <dbReference type="ChEBI" id="CHEBI:17045"/>
        <dbReference type="ChEBI" id="CHEBI:17997"/>
        <dbReference type="ChEBI" id="CHEBI:29033"/>
        <dbReference type="ChEBI" id="CHEBI:29034"/>
        <dbReference type="EC" id="1.7.2.4"/>
    </reaction>
</comment>
<dbReference type="CDD" id="cd04223">
    <property type="entry name" value="N2OR_C"/>
    <property type="match status" value="1"/>
</dbReference>
<organism evidence="20 21">
    <name type="scientific">Pyrobaculum ferrireducens</name>
    <dbReference type="NCBI Taxonomy" id="1104324"/>
    <lineage>
        <taxon>Archaea</taxon>
        <taxon>Thermoproteota</taxon>
        <taxon>Thermoprotei</taxon>
        <taxon>Thermoproteales</taxon>
        <taxon>Thermoproteaceae</taxon>
        <taxon>Pyrobaculum</taxon>
    </lineage>
</organism>
<dbReference type="AlphaFoldDB" id="G7VIA2"/>
<dbReference type="Pfam" id="PF18764">
    <property type="entry name" value="nos_propeller"/>
    <property type="match status" value="1"/>
</dbReference>
<comment type="subunit">
    <text evidence="8">Homodimer.</text>
</comment>
<evidence type="ECO:0000256" key="5">
    <source>
        <dbReference type="ARBA" id="ARBA00004779"/>
    </source>
</evidence>
<comment type="cofactor">
    <cofactor evidence="1">
        <name>Ca(2+)</name>
        <dbReference type="ChEBI" id="CHEBI:29108"/>
    </cofactor>
</comment>
<protein>
    <recommendedName>
        <fullName evidence="10">Nitrous-oxide reductase</fullName>
        <ecNumber evidence="9">1.7.2.4</ecNumber>
    </recommendedName>
    <alternativeName>
        <fullName evidence="15">N(2)OR</fullName>
    </alternativeName>
    <alternativeName>
        <fullName evidence="16">N2O reductase</fullName>
    </alternativeName>
</protein>
<comment type="similarity">
    <text evidence="6">In the C-terminal section; belongs to the cytochrome c oxidase subunit 2 family.</text>
</comment>
<dbReference type="InterPro" id="IPR026468">
    <property type="entry name" value="Nitrous_oxide_Rdtase_Sec-dep"/>
</dbReference>
<dbReference type="InterPro" id="IPR015943">
    <property type="entry name" value="WD40/YVTN_repeat-like_dom_sf"/>
</dbReference>
<dbReference type="PANTHER" id="PTHR42838:SF2">
    <property type="entry name" value="NITROUS-OXIDE REDUCTASE"/>
    <property type="match status" value="1"/>
</dbReference>
<comment type="similarity">
    <text evidence="7">Belongs to the NosZ family.</text>
</comment>
<evidence type="ECO:0000256" key="3">
    <source>
        <dbReference type="ARBA" id="ARBA00003034"/>
    </source>
</evidence>
<dbReference type="OrthoDB" id="300976at2157"/>
<name>G7VIA2_9CREN</name>
<gene>
    <name evidence="20" type="ORF">P186_0746</name>
</gene>
<dbReference type="InterPro" id="IPR011045">
    <property type="entry name" value="N2O_reductase_N"/>
</dbReference>
<dbReference type="GO" id="GO:0005507">
    <property type="term" value="F:copper ion binding"/>
    <property type="evidence" value="ECO:0007669"/>
    <property type="project" value="InterPro"/>
</dbReference>
<dbReference type="GO" id="GO:0016020">
    <property type="term" value="C:membrane"/>
    <property type="evidence" value="ECO:0007669"/>
    <property type="project" value="InterPro"/>
</dbReference>
<dbReference type="InterPro" id="IPR002429">
    <property type="entry name" value="CcO_II-like_C"/>
</dbReference>
<keyword evidence="13" id="KW-0106">Calcium</keyword>
<evidence type="ECO:0000256" key="4">
    <source>
        <dbReference type="ARBA" id="ARBA00004418"/>
    </source>
</evidence>
<dbReference type="STRING" id="1104324.P186_0746"/>
<dbReference type="EC" id="1.7.2.4" evidence="9"/>
<evidence type="ECO:0000256" key="7">
    <source>
        <dbReference type="ARBA" id="ARBA00010372"/>
    </source>
</evidence>
<evidence type="ECO:0000256" key="12">
    <source>
        <dbReference type="ARBA" id="ARBA00022764"/>
    </source>
</evidence>
<evidence type="ECO:0000256" key="11">
    <source>
        <dbReference type="ARBA" id="ARBA00022723"/>
    </source>
</evidence>
<dbReference type="GO" id="GO:0019333">
    <property type="term" value="P:denitrification pathway"/>
    <property type="evidence" value="ECO:0007669"/>
    <property type="project" value="UniProtKB-UniPathway"/>
</dbReference>
<dbReference type="RefSeq" id="WP_014288022.1">
    <property type="nucleotide sequence ID" value="NC_016645.1"/>
</dbReference>
<dbReference type="InterPro" id="IPR034205">
    <property type="entry name" value="N2OR_C"/>
</dbReference>
<dbReference type="PANTHER" id="PTHR42838">
    <property type="entry name" value="CYTOCHROME C OXIDASE SUBUNIT II"/>
    <property type="match status" value="1"/>
</dbReference>
<dbReference type="EMBL" id="CP003098">
    <property type="protein sequence ID" value="AET32194.1"/>
    <property type="molecule type" value="Genomic_DNA"/>
</dbReference>
<comment type="cofactor">
    <cofactor evidence="2">
        <name>Cu cation</name>
        <dbReference type="ChEBI" id="CHEBI:23378"/>
    </cofactor>
</comment>
<evidence type="ECO:0000256" key="13">
    <source>
        <dbReference type="ARBA" id="ARBA00022837"/>
    </source>
</evidence>
<dbReference type="Pfam" id="PF00116">
    <property type="entry name" value="COX2"/>
    <property type="match status" value="1"/>
</dbReference>
<proteinExistence type="inferred from homology"/>
<dbReference type="eggNOG" id="arCOG06217">
    <property type="taxonomic scope" value="Archaea"/>
</dbReference>
<evidence type="ECO:0000256" key="16">
    <source>
        <dbReference type="ARBA" id="ARBA00032847"/>
    </source>
</evidence>
<comment type="function">
    <text evidence="3">Nitrous-oxide reductase is part of a bacterial respiratory system which is activated under anaerobic conditions in the presence of nitrate or nitrous oxide.</text>
</comment>
<dbReference type="HOGENOM" id="CLU_016420_0_0_2"/>
<dbReference type="Proteomes" id="UP000005867">
    <property type="component" value="Chromosome"/>
</dbReference>
<evidence type="ECO:0000256" key="8">
    <source>
        <dbReference type="ARBA" id="ARBA00011738"/>
    </source>
</evidence>
<dbReference type="GeneID" id="11595009"/>
<sequence length="708" mass="79143">MDKSVRFRNGGVYIRAQGGAKPGYNPFKIDRRTLLAGIAGLAVGGAVGYLAGSIARPGAAPAPATGFDDILKERGLTPDDARAALKTFVPPGRPELDEFIMISSGGHSGQVLVIAIPSMRILKVIGVNTPEPWQGWGYGERGSMEIFRRLKEAVPPKIFFGGDTHHPDFDRRDAKYVGEWAFIGDKLGGQAAAISLKDFKTKDIIKIPNVQTIHGGAFTTPNTEYVVYVSQYPTPWDPQKGGYKPGKTYVKLTAENYKNYFRGAMTFLYFDRENMRWDFSRSFQIELPPYVQDLASVGWGPSDGLAFCNSFGTELVTTDLLDGKVPPEVWWGKNEYDYLHVVLWRKAEDLIRQGKYQEINGIKVIRLETAVKEGILYFIPEPKSPHGNDITPSGRYNIIGGKLSPMVTAYDVEKIKTAIADKKFAGTDDYGVPIIRLEDAMAAQVEVGLGPLHNEFDGRGHGYVSLFIDNKVTKYNLGPPDYTGDKPWTVVDKVDIQYNVGHIAIPESDSPDPVGKWLVALNKWSVDRFRLVGPLLPQNFQLIDITGEKMKVVYDMPIGLGEPHYAKIIRAEKIKAIDVYPPGTDMFTFKKHPHAIELGQERIERKQEDGRWVTEVWMTVIRSTIRPWVIRAKQGDIIRLHITNVEKVRDATHDFGIPEYGIQVSINPGETVGIEFEATHPGVYTYYCLEFCSPLHLEMMGFLEIEPA</sequence>
<dbReference type="GO" id="GO:0042597">
    <property type="term" value="C:periplasmic space"/>
    <property type="evidence" value="ECO:0007669"/>
    <property type="project" value="UniProtKB-SubCell"/>
</dbReference>
<evidence type="ECO:0000313" key="20">
    <source>
        <dbReference type="EMBL" id="AET32194.1"/>
    </source>
</evidence>
<keyword evidence="18" id="KW-0472">Membrane</keyword>
<accession>G7VIA2</accession>